<keyword evidence="1" id="KW-0812">Transmembrane</keyword>
<keyword evidence="1" id="KW-0472">Membrane</keyword>
<feature type="domain" description="Heparan-alpha-glucosaminide N-acetyltransferase catalytic" evidence="3">
    <location>
        <begin position="205"/>
        <end position="292"/>
    </location>
</feature>
<feature type="chain" id="PRO_5040305243" description="Heparan-alpha-glucosaminide N-acetyltransferase catalytic domain-containing protein" evidence="2">
    <location>
        <begin position="24"/>
        <end position="506"/>
    </location>
</feature>
<evidence type="ECO:0000313" key="5">
    <source>
        <dbReference type="Proteomes" id="UP001153269"/>
    </source>
</evidence>
<protein>
    <recommendedName>
        <fullName evidence="3">Heparan-alpha-glucosaminide N-acetyltransferase catalytic domain-containing protein</fullName>
    </recommendedName>
</protein>
<gene>
    <name evidence="4" type="ORF">PLEPLA_LOCUS13023</name>
</gene>
<dbReference type="PANTHER" id="PTHR31061">
    <property type="entry name" value="LD22376P"/>
    <property type="match status" value="1"/>
</dbReference>
<keyword evidence="1" id="KW-1133">Transmembrane helix</keyword>
<feature type="transmembrane region" description="Helical" evidence="1">
    <location>
        <begin position="212"/>
        <end position="232"/>
    </location>
</feature>
<dbReference type="AlphaFoldDB" id="A0A9N7U5D8"/>
<dbReference type="InterPro" id="IPR012429">
    <property type="entry name" value="HGSNAT_cat"/>
</dbReference>
<sequence>MKELRILLQTSFTLLILAGSSSGQYVSSGPSLRMDQALLTFHNQLKEEVQVFYTSDHCYECVYQHLASVKPNNNNASVVISTKLTLTVRVEPQTRNSTLCRWSQEYGEGGHYSVWIKMSEATGDPSCAHTVAKRPNNAYLPLVVSALSLAIITLLVVAAPYIYRRRRTSTFFKTICCQCTQYSVDNDGADSSEAEHKPTEAKPTRLRSLDTFRGFALTVMVFVNYGGGGYWFFQHAPWNGLTVADLVMPWFVFIIGTSVVLAFRSMQRRGVSRLQLLRKSTWRTAVLLLLGFCFLNYSPRDGPLSWSWLRVPGVLQRLGFTYFVLSQLQTFWRQREIPLTSHHWWNPIQDVILYWPQWLIIILLETLWLCITFQMPVPHCPTGYLGAGGIGDNGLYPNCTGGAAGHIDRLMFGDNMYRYPTCKELYQTTQPFDPEGVLGTINSSSWDSWGCRLGTSSFSTRGETSRSSVDFSCGPSSWESPLPSFLSAHETEDLYLSIKTFGRCPM</sequence>
<feature type="transmembrane region" description="Helical" evidence="1">
    <location>
        <begin position="139"/>
        <end position="163"/>
    </location>
</feature>
<feature type="transmembrane region" description="Helical" evidence="1">
    <location>
        <begin position="352"/>
        <end position="371"/>
    </location>
</feature>
<evidence type="ECO:0000256" key="2">
    <source>
        <dbReference type="SAM" id="SignalP"/>
    </source>
</evidence>
<keyword evidence="5" id="KW-1185">Reference proteome</keyword>
<evidence type="ECO:0000313" key="4">
    <source>
        <dbReference type="EMBL" id="CAB1425093.1"/>
    </source>
</evidence>
<dbReference type="PANTHER" id="PTHR31061:SF34">
    <property type="entry name" value="HEPARAN-ALPHA-GLUCOSAMINIDE N-ACETYLTRANSFERASE"/>
    <property type="match status" value="1"/>
</dbReference>
<evidence type="ECO:0000256" key="1">
    <source>
        <dbReference type="SAM" id="Phobius"/>
    </source>
</evidence>
<dbReference type="Proteomes" id="UP001153269">
    <property type="component" value="Unassembled WGS sequence"/>
</dbReference>
<organism evidence="4 5">
    <name type="scientific">Pleuronectes platessa</name>
    <name type="common">European plaice</name>
    <dbReference type="NCBI Taxonomy" id="8262"/>
    <lineage>
        <taxon>Eukaryota</taxon>
        <taxon>Metazoa</taxon>
        <taxon>Chordata</taxon>
        <taxon>Craniata</taxon>
        <taxon>Vertebrata</taxon>
        <taxon>Euteleostomi</taxon>
        <taxon>Actinopterygii</taxon>
        <taxon>Neopterygii</taxon>
        <taxon>Teleostei</taxon>
        <taxon>Neoteleostei</taxon>
        <taxon>Acanthomorphata</taxon>
        <taxon>Carangaria</taxon>
        <taxon>Pleuronectiformes</taxon>
        <taxon>Pleuronectoidei</taxon>
        <taxon>Pleuronectidae</taxon>
        <taxon>Pleuronectes</taxon>
    </lineage>
</organism>
<accession>A0A9N7U5D8</accession>
<reference evidence="4" key="1">
    <citation type="submission" date="2020-03" db="EMBL/GenBank/DDBJ databases">
        <authorList>
            <person name="Weist P."/>
        </authorList>
    </citation>
    <scope>NUCLEOTIDE SEQUENCE</scope>
</reference>
<dbReference type="Pfam" id="PF07786">
    <property type="entry name" value="HGSNAT_cat"/>
    <property type="match status" value="1"/>
</dbReference>
<feature type="signal peptide" evidence="2">
    <location>
        <begin position="1"/>
        <end position="23"/>
    </location>
</feature>
<feature type="transmembrane region" description="Helical" evidence="1">
    <location>
        <begin position="282"/>
        <end position="299"/>
    </location>
</feature>
<dbReference type="EMBL" id="CADEAL010000779">
    <property type="protein sequence ID" value="CAB1425093.1"/>
    <property type="molecule type" value="Genomic_DNA"/>
</dbReference>
<comment type="caution">
    <text evidence="4">The sequence shown here is derived from an EMBL/GenBank/DDBJ whole genome shotgun (WGS) entry which is preliminary data.</text>
</comment>
<keyword evidence="2" id="KW-0732">Signal</keyword>
<feature type="transmembrane region" description="Helical" evidence="1">
    <location>
        <begin position="238"/>
        <end position="261"/>
    </location>
</feature>
<evidence type="ECO:0000259" key="3">
    <source>
        <dbReference type="Pfam" id="PF07786"/>
    </source>
</evidence>
<name>A0A9N7U5D8_PLEPL</name>
<proteinExistence type="predicted"/>